<gene>
    <name evidence="1" type="ORF">V1517DRAFT_330233</name>
</gene>
<comment type="caution">
    <text evidence="1">The sequence shown here is derived from an EMBL/GenBank/DDBJ whole genome shotgun (WGS) entry which is preliminary data.</text>
</comment>
<keyword evidence="2" id="KW-1185">Reference proteome</keyword>
<evidence type="ECO:0000313" key="2">
    <source>
        <dbReference type="Proteomes" id="UP001489719"/>
    </source>
</evidence>
<accession>A0ACC3TH09</accession>
<protein>
    <submittedName>
        <fullName evidence="1">Uncharacterized protein</fullName>
    </submittedName>
</protein>
<evidence type="ECO:0000313" key="1">
    <source>
        <dbReference type="EMBL" id="KAK9320157.1"/>
    </source>
</evidence>
<organism evidence="1 2">
    <name type="scientific">Lipomyces orientalis</name>
    <dbReference type="NCBI Taxonomy" id="1233043"/>
    <lineage>
        <taxon>Eukaryota</taxon>
        <taxon>Fungi</taxon>
        <taxon>Dikarya</taxon>
        <taxon>Ascomycota</taxon>
        <taxon>Saccharomycotina</taxon>
        <taxon>Lipomycetes</taxon>
        <taxon>Lipomycetales</taxon>
        <taxon>Lipomycetaceae</taxon>
        <taxon>Lipomyces</taxon>
    </lineage>
</organism>
<sequence>MRSIFIIAISGLMAMVYAQNLTGMPSCAKSCLDTVLSQCSEQDCDCMQTSNLFEEFCNCSHGQCASNDYSSIFAIYDTVCKDDQPVVTFYSSDSMWYTLMPTTTGSPVSNATGSSTSTMTATSKPAPTSSSSASSDAIGETSISLILFSIINVVAFMIV</sequence>
<proteinExistence type="predicted"/>
<reference evidence="2" key="1">
    <citation type="journal article" date="2024" name="Front. Bioeng. Biotechnol.">
        <title>Genome-scale model development and genomic sequencing of the oleaginous clade Lipomyces.</title>
        <authorList>
            <person name="Czajka J.J."/>
            <person name="Han Y."/>
            <person name="Kim J."/>
            <person name="Mondo S.J."/>
            <person name="Hofstad B.A."/>
            <person name="Robles A."/>
            <person name="Haridas S."/>
            <person name="Riley R."/>
            <person name="LaButti K."/>
            <person name="Pangilinan J."/>
            <person name="Andreopoulos W."/>
            <person name="Lipzen A."/>
            <person name="Yan J."/>
            <person name="Wang M."/>
            <person name="Ng V."/>
            <person name="Grigoriev I.V."/>
            <person name="Spatafora J.W."/>
            <person name="Magnuson J.K."/>
            <person name="Baker S.E."/>
            <person name="Pomraning K.R."/>
        </authorList>
    </citation>
    <scope>NUCLEOTIDE SEQUENCE [LARGE SCALE GENOMIC DNA]</scope>
    <source>
        <strain evidence="2">CBS 10300</strain>
    </source>
</reference>
<name>A0ACC3TH09_9ASCO</name>
<dbReference type="EMBL" id="MU970142">
    <property type="protein sequence ID" value="KAK9320157.1"/>
    <property type="molecule type" value="Genomic_DNA"/>
</dbReference>
<dbReference type="Proteomes" id="UP001489719">
    <property type="component" value="Unassembled WGS sequence"/>
</dbReference>